<dbReference type="EMBL" id="CP151800">
    <property type="protein sequence ID" value="WZV98298.1"/>
    <property type="molecule type" value="Genomic_DNA"/>
</dbReference>
<evidence type="ECO:0000313" key="2">
    <source>
        <dbReference type="EMBL" id="WZV98298.1"/>
    </source>
</evidence>
<reference evidence="2 3" key="1">
    <citation type="submission" date="2024-04" db="EMBL/GenBank/DDBJ databases">
        <title>Kosakonia calanthae sp. nov., a halophilic bacterium isolated from leaves of Calanthe tiplacata.</title>
        <authorList>
            <person name="Wu P."/>
        </authorList>
    </citation>
    <scope>NUCLEOTIDE SEQUENCE [LARGE SCALE GENOMIC DNA]</scope>
    <source>
        <strain evidence="2 3">BYX6</strain>
    </source>
</reference>
<dbReference type="Proteomes" id="UP001466893">
    <property type="component" value="Chromosome"/>
</dbReference>
<gene>
    <name evidence="2" type="ORF">AAEY27_22240</name>
</gene>
<feature type="compositionally biased region" description="Polar residues" evidence="1">
    <location>
        <begin position="2916"/>
        <end position="2925"/>
    </location>
</feature>
<accession>A0ABZ3B9W7</accession>
<organism evidence="2 3">
    <name type="scientific">Kosakonia calanthes</name>
    <dbReference type="NCBI Taxonomy" id="3139408"/>
    <lineage>
        <taxon>Bacteria</taxon>
        <taxon>Pseudomonadati</taxon>
        <taxon>Pseudomonadota</taxon>
        <taxon>Gammaproteobacteria</taxon>
        <taxon>Enterobacterales</taxon>
        <taxon>Enterobacteriaceae</taxon>
        <taxon>Kosakonia</taxon>
    </lineage>
</organism>
<proteinExistence type="predicted"/>
<keyword evidence="3" id="KW-1185">Reference proteome</keyword>
<evidence type="ECO:0000256" key="1">
    <source>
        <dbReference type="SAM" id="MobiDB-lite"/>
    </source>
</evidence>
<sequence>MPVENKNIQGCLTANYREDDAPSLEIEKPKPRTQEGFQVAEYAERMRSSDESPGFIFICLAAATHPDIIRGKTLVLTKANGETFVASDPAKGTLWPVDTQPQAKGGQQIAEVRIADDQYFARVNDTFIAVDGDDAFYKAMLSAAKQCNSDTLTNDEVKNFRFGLADIIEKDADGLWQRWRNWYEGIDDAPVEPEKEIWYDVQETPEKAVSLTEDCKRCLKQLFSNFGEVKENELFLSGLSKIFPMLPLEIVLTAQNLYSVITERKNLDLAILNSLTLASSWLAKGNILASTAQFIRNSVAEYIDEGQMTESNNHPSYDHFFTALALLAIAGRHYWRNNNPMPQRSFLQIPIYLERIFQRASLYWSQLGRMSLHATADCKMQIEDGSLYECASDPAYKQRFKRDLWTCKNVAQSALTTQCSTQLAADELQRTQNEGFLRVVRPIQGEAQDDPPIEIPAATSTGRKQTYIEMAPLMAPVVVAAGAQLPMAVNRNRWTPGVGVIAGAVSVAGAAAGLSWGLYKFLSKSTKRVPHVNEPVPAIQEFEFDPKLPFAAPLTVAKPPQKPHSVVRDMLKQGMRSQAVQKSVVDPLSGMLDGSMKGYGLSGDEKKQRRQQSLSLAITTLLPTLTMEECRALYQGNGETSLTERFTATKGYIYVAVSGQKFQLWASNDETPYIIDDAGKLRFIRFNQNAESWEYVDEIFNTGYSTANRENRKQYRMSIPPLSHITVDNVRNMATLKTAAGKNITGVFIAGDFIPAWGSVKDDVIYTDKKSQARVIVKNDYGWEFERASSPMDDYVKIMLNEQKVYISDPAKENIGATETDGVSMNRDSDFFVKNNYLYYSAVGISTNTYSLWNDVNTIIEYDKGIFKLKNNTEVLRSLQNTIEKTPLGEFCIEAEALTYITQNAIRREFSSGFKVANGLYKDSRTSEVIGFIVNGAHFMVKKFSDNYLHLERSDGNQAIPLILRLDGNTWIRVRSEERKPHYKYKTVYSYYTMKPEDTTPDYISVKTEENLNRMLQKAIDSNSTIDSRTITKSLSKVNKFTLPVYWEDKKNLTTYFLYKSRFFPATLVDATDPANPTGLHCLRIFSCGDLFSKATPIATIVLENKGSLVEVKTQETALSEMLNISQKEASLLIENRPWRSLNGMAAVEEAINEAKVTTDRIAATLPSKVTVKQKRPPDTAHQRQSAITRLYPSRISRKQLEFFKLTVDKTTLNDSEQKLQKTVNDIINFIREDIFKSLDNTLHYTHPSWSIIHNYLNEALDIHQHEYLADFANVWREYLQKVDKGLNKNYVYLIHGKSINLTQDEKSSGAMVYISPYDMKIYINMDKAETENGAQIRLVTELIRSIAHAEGLNRNYLDIRKVNGTYIPVKDALEEMSASLRQNKLTTEQLKNIQEISKTYLKSIPAYSANVNALVVPEVLAYLIKNDPTFRAWLIRYSASLVTLISLDACYLLASEKKNTAIADAWRNKYGELRGQASAVVLATTPSVETTTARQSSNAMISADSAGNHTAHKKGVKLFREELPESEPDLEKERRRGEVYIPGAHDKVFLPNQETEQHNSETKTFIPEYGEVATIVIKGLECLGDKKLTFSQELRDIGKALQKPFIENTLAHQQIYHLDVLQKDCPSPEEVHWHTETADVFDTVFTTLMTLIPVFWPVFFLQTVAGPFLQQLADDLEGRDVSAKERLNLYLNAILQAMTLGMIKASTLKGSQRLKAFPPLIIKGRAPGRPGEVPAEKPIEGSTETPEEVFYKRFKSFKNGKEEIEVDGVTYPLLITEDEQNLMISDAKGRYHFVRFNQWNEKWEITGRTLDDTYSRINQQKYRKSLLELSADSTIELGENDVFTITTPGGSDIKGVFVGIDFIPAYLRHFDDKVIAYTYTESVPEEDQRILIQSQYGWEFEASSANMDNNLALLLESGKILHTNIAEDNIGAMDKNNGISRDEFGQTYIKRNHKYYKVESTDNNIYKIKDYETAEIKFSNGYFSLQSADDIVFTLENTPVQDGSFFLESAALRHLYKNALTSINSVPHPLGKGIYEDNSHLQTGLLIDNTQFVATKFVNNELHIQYKPELNKQNDIKLWSSNRVWYLRREATEEAPIEYVQCRPARAPGLGSFCLRSDVTPEKKLHRLLRKSSGDVPAPDDLEIVRKFTIPYLYQSKSTKGYYFRYHNKYFNAEIIDEDNISNPTGYPCVKLLGGSDFYNSKATITTIVSVHDENPMKLIDMPTFIANRLTGNIDEALEHIRNTPYIGVEGIYTLKSVTTDTRLSGKLYVEMPDDIGIINEPVEPISDANLQDAAEKALYSREVLSNADYIFSVHDLTPPPKVRDPYLSEALMLVDDTINYLEQHLLPSVLDSLRPDDFNNPLVEDYLKEILDNHSPVFISDVEASLNSRIDSVLKGLRKRKVKLISVMSKSKNEHVQYERTTDRIAFIHPNNNEYMFINIDMIDIGENAQHATIQDLKGAILHELIKSTGTTMHIIDLPMNNGIYINIKDALKHFQDTMESGTLPSDYASNLDKLILRYQTKSPTYNAHPDLFSDITKNGKKFSYMLENDSAFKFQCIANSDDFISLITQDIYYWGEANSLDSTRLHSWLKQYGMRRGMIVTEPTVASSTDSTASAWLEVGVLSKFTPTWSGEFYAVEGKNKLYVTSDDKLLLSYDHEYYELNFIGKSGRVITLGSENDLRQVYYYDPDTGDISPILSRTNFYEIVEYHSNLDLYEFRTPGSDVSGIYKYDKSMKQLVPTGATRIIPMFGQVTRIEFPDFNIYHFPNSSPDLYLQGYGQLLDSFYTVPPNIKVAFYAGKGSNLNLYRNSIDHLLEGRLPKREIRLSGESIDDYTIWSFNSLSQSYYYLARKFNKNVIQITADSTSSERLLQGVSNVFPDKKMQLHLFMGRSSAEVHLPTKWIEPGEDKTPSDLAPSTSQQHFSGKTIPPGSITQFVPLPTNINYLSRGTLDIFEKELFEGKYSKWSYDVYRGLDTSSDAGKQIPPYILETRKQVFSAITETISTLDQAFMKLTDPEYDTVVEQYLSYAVDNTDAAVIDQVRSRLQAVALRIRGLVKESLAKNYDNIVIVSSKLTKDPKNPEIYKSHVDFGQDLEVAYVIQGDRSNTIYIVNDQFINIKSVPEQYRDQAVQLQINTMIHEHSHLSVSSIDAAYIFDESTEQKDSQYIFKKIKNLIETEGIEGNEIADKFMARLYRHLNIDPLDGPAANQLIKDNPALMVNIVLENADSLSLYLPHIAGLELPGQAPRTRRVAGYNPPSFSTFLIKLFVATALKTDV</sequence>
<protein>
    <submittedName>
        <fullName evidence="2">Uncharacterized protein</fullName>
    </submittedName>
</protein>
<name>A0ABZ3B9W7_9ENTR</name>
<evidence type="ECO:0000313" key="3">
    <source>
        <dbReference type="Proteomes" id="UP001466893"/>
    </source>
</evidence>
<feature type="region of interest" description="Disordered" evidence="1">
    <location>
        <begin position="2906"/>
        <end position="2926"/>
    </location>
</feature>
<dbReference type="RefSeq" id="WP_342322910.1">
    <property type="nucleotide sequence ID" value="NZ_CP151800.1"/>
</dbReference>